<name>A0A2A6CJV0_PRIPA</name>
<dbReference type="InterPro" id="IPR019422">
    <property type="entry name" value="7TM_GPCR_serpentine_rcpt_Srh"/>
</dbReference>
<proteinExistence type="predicted"/>
<accession>A0A8R1Z220</accession>
<protein>
    <submittedName>
        <fullName evidence="1">G protein-coupled receptor</fullName>
    </submittedName>
</protein>
<evidence type="ECO:0000313" key="1">
    <source>
        <dbReference type="EnsemblMetazoa" id="PPA40905.1"/>
    </source>
</evidence>
<evidence type="ECO:0000313" key="2">
    <source>
        <dbReference type="Proteomes" id="UP000005239"/>
    </source>
</evidence>
<accession>A0A2A6CJV0</accession>
<dbReference type="Proteomes" id="UP000005239">
    <property type="component" value="Unassembled WGS sequence"/>
</dbReference>
<organism evidence="1 2">
    <name type="scientific">Pristionchus pacificus</name>
    <name type="common">Parasitic nematode worm</name>
    <dbReference type="NCBI Taxonomy" id="54126"/>
    <lineage>
        <taxon>Eukaryota</taxon>
        <taxon>Metazoa</taxon>
        <taxon>Ecdysozoa</taxon>
        <taxon>Nematoda</taxon>
        <taxon>Chromadorea</taxon>
        <taxon>Rhabditida</taxon>
        <taxon>Rhabditina</taxon>
        <taxon>Diplogasteromorpha</taxon>
        <taxon>Diplogasteroidea</taxon>
        <taxon>Neodiplogasteridae</taxon>
        <taxon>Pristionchus</taxon>
    </lineage>
</organism>
<gene>
    <name evidence="1" type="primary">WBGene00279274</name>
</gene>
<keyword evidence="2" id="KW-1185">Reference proteome</keyword>
<reference evidence="1" key="2">
    <citation type="submission" date="2022-06" db="UniProtKB">
        <authorList>
            <consortium name="EnsemblMetazoa"/>
        </authorList>
    </citation>
    <scope>IDENTIFICATION</scope>
    <source>
        <strain evidence="1">PS312</strain>
    </source>
</reference>
<dbReference type="AlphaFoldDB" id="A0A2A6CJV0"/>
<sequence length="91" mass="10874">MLLLILHNQKNSMSLATQRMQTRLQFLSWFFSWFIPLFWFIMLIFTKFQFETNLPGYILLIMLLFHGPLASTITIGLYDPYRKVGQCMSYP</sequence>
<dbReference type="EnsemblMetazoa" id="PPA40905.1">
    <property type="protein sequence ID" value="PPA40905.1"/>
    <property type="gene ID" value="WBGene00279274"/>
</dbReference>
<reference evidence="2" key="1">
    <citation type="journal article" date="2008" name="Nat. Genet.">
        <title>The Pristionchus pacificus genome provides a unique perspective on nematode lifestyle and parasitism.</title>
        <authorList>
            <person name="Dieterich C."/>
            <person name="Clifton S.W."/>
            <person name="Schuster L.N."/>
            <person name="Chinwalla A."/>
            <person name="Delehaunty K."/>
            <person name="Dinkelacker I."/>
            <person name="Fulton L."/>
            <person name="Fulton R."/>
            <person name="Godfrey J."/>
            <person name="Minx P."/>
            <person name="Mitreva M."/>
            <person name="Roeseler W."/>
            <person name="Tian H."/>
            <person name="Witte H."/>
            <person name="Yang S.P."/>
            <person name="Wilson R.K."/>
            <person name="Sommer R.J."/>
        </authorList>
    </citation>
    <scope>NUCLEOTIDE SEQUENCE [LARGE SCALE GENOMIC DNA]</scope>
    <source>
        <strain evidence="2">PS312</strain>
    </source>
</reference>
<dbReference type="Pfam" id="PF10318">
    <property type="entry name" value="7TM_GPCR_Srh"/>
    <property type="match status" value="1"/>
</dbReference>